<evidence type="ECO:0000313" key="2">
    <source>
        <dbReference type="EMBL" id="GFO70559.1"/>
    </source>
</evidence>
<keyword evidence="1" id="KW-1133">Transmembrane helix</keyword>
<dbReference type="AlphaFoldDB" id="A0A6V8NI14"/>
<feature type="transmembrane region" description="Helical" evidence="1">
    <location>
        <begin position="37"/>
        <end position="63"/>
    </location>
</feature>
<dbReference type="PANTHER" id="PTHR38442:SF1">
    <property type="entry name" value="INNER MEMBRANE PROTEIN"/>
    <property type="match status" value="1"/>
</dbReference>
<organism evidence="2 3">
    <name type="scientific">Geomonas limicola</name>
    <dbReference type="NCBI Taxonomy" id="2740186"/>
    <lineage>
        <taxon>Bacteria</taxon>
        <taxon>Pseudomonadati</taxon>
        <taxon>Thermodesulfobacteriota</taxon>
        <taxon>Desulfuromonadia</taxon>
        <taxon>Geobacterales</taxon>
        <taxon>Geobacteraceae</taxon>
        <taxon>Geomonas</taxon>
    </lineage>
</organism>
<comment type="caution">
    <text evidence="2">The sequence shown here is derived from an EMBL/GenBank/DDBJ whole genome shotgun (WGS) entry which is preliminary data.</text>
</comment>
<feature type="transmembrane region" description="Helical" evidence="1">
    <location>
        <begin position="399"/>
        <end position="417"/>
    </location>
</feature>
<accession>A0A6V8NI14</accession>
<name>A0A6V8NI14_9BACT</name>
<dbReference type="Pfam" id="PF04286">
    <property type="entry name" value="DUF445"/>
    <property type="match status" value="1"/>
</dbReference>
<proteinExistence type="predicted"/>
<feature type="transmembrane region" description="Helical" evidence="1">
    <location>
        <begin position="12"/>
        <end position="31"/>
    </location>
</feature>
<evidence type="ECO:0000256" key="1">
    <source>
        <dbReference type="SAM" id="Phobius"/>
    </source>
</evidence>
<reference evidence="3" key="1">
    <citation type="submission" date="2020-06" db="EMBL/GenBank/DDBJ databases">
        <title>Draft genomic sequecing of Geomonas sp. Red745.</title>
        <authorList>
            <person name="Itoh H."/>
            <person name="Xu Z.X."/>
            <person name="Ushijima N."/>
            <person name="Masuda Y."/>
            <person name="Shiratori Y."/>
            <person name="Senoo K."/>
        </authorList>
    </citation>
    <scope>NUCLEOTIDE SEQUENCE [LARGE SCALE GENOMIC DNA]</scope>
    <source>
        <strain evidence="3">Red745</strain>
    </source>
</reference>
<dbReference type="EMBL" id="BLXZ01000010">
    <property type="protein sequence ID" value="GFO70559.1"/>
    <property type="molecule type" value="Genomic_DNA"/>
</dbReference>
<evidence type="ECO:0000313" key="3">
    <source>
        <dbReference type="Proteomes" id="UP000587586"/>
    </source>
</evidence>
<dbReference type="RefSeq" id="WP_183363183.1">
    <property type="nucleotide sequence ID" value="NZ_BLXZ01000010.1"/>
</dbReference>
<dbReference type="InterPro" id="IPR007383">
    <property type="entry name" value="DUF445"/>
</dbReference>
<keyword evidence="1" id="KW-0472">Membrane</keyword>
<protein>
    <submittedName>
        <fullName evidence="2">Membrane protein</fullName>
    </submittedName>
</protein>
<keyword evidence="3" id="KW-1185">Reference proteome</keyword>
<dbReference type="PANTHER" id="PTHR38442">
    <property type="entry name" value="INNER MEMBRANE PROTEIN-RELATED"/>
    <property type="match status" value="1"/>
</dbReference>
<dbReference type="GO" id="GO:0005886">
    <property type="term" value="C:plasma membrane"/>
    <property type="evidence" value="ECO:0007669"/>
    <property type="project" value="TreeGrafter"/>
</dbReference>
<sequence>MEARKAALKRNKTIAGGLLVAATILFVIARSQHGSGAWAWVAAFAEAAMVGALADWFAVVALFRHPLGVPIPHTAIVANKKETIAENLAKFIQDKFLATDVVVAKLKAWNPAAHLCSYLIERHNADSLARGLSRVISESLDFVEDERVQKVLREALTSRIEKFDLASSTAVIVDSLRKEHRHQVVLDELMHRFAAYISTPESQEKLAAAIDTWAGAEYPMLSMFIPAGFSKGAGEKIVKRLNEFVQAVDADPTHELRREFDKAVDEFTVKLKYDPLFRSKVEALKLETAGNAPLGEYVKSLLADLKNWLVEDLDRPHSQVQKKLSDAAVALGKTLSANRELGESINEHLETIVRNYADTVRGGIAKHISGTVKDWKDEDFISEIELSIGTDLQFIRMNGTLVGGAIGLLLHAVALALG</sequence>
<keyword evidence="1" id="KW-0812">Transmembrane</keyword>
<dbReference type="Proteomes" id="UP000587586">
    <property type="component" value="Unassembled WGS sequence"/>
</dbReference>
<gene>
    <name evidence="2" type="ORF">GMLC_41380</name>
</gene>